<protein>
    <recommendedName>
        <fullName evidence="4">Cyanovirin-N domain-containing protein</fullName>
    </recommendedName>
</protein>
<name>A0A0C3NY77_PISTI</name>
<dbReference type="InParanoid" id="A0A0C3NY77"/>
<evidence type="ECO:0000256" key="1">
    <source>
        <dbReference type="SAM" id="SignalP"/>
    </source>
</evidence>
<feature type="chain" id="PRO_5002180342" description="Cyanovirin-N domain-containing protein" evidence="1">
    <location>
        <begin position="23"/>
        <end position="109"/>
    </location>
</feature>
<reference evidence="2 3" key="1">
    <citation type="submission" date="2014-04" db="EMBL/GenBank/DDBJ databases">
        <authorList>
            <consortium name="DOE Joint Genome Institute"/>
            <person name="Kuo A."/>
            <person name="Kohler A."/>
            <person name="Costa M.D."/>
            <person name="Nagy L.G."/>
            <person name="Floudas D."/>
            <person name="Copeland A."/>
            <person name="Barry K.W."/>
            <person name="Cichocki N."/>
            <person name="Veneault-Fourrey C."/>
            <person name="LaButti K."/>
            <person name="Lindquist E.A."/>
            <person name="Lipzen A."/>
            <person name="Lundell T."/>
            <person name="Morin E."/>
            <person name="Murat C."/>
            <person name="Sun H."/>
            <person name="Tunlid A."/>
            <person name="Henrissat B."/>
            <person name="Grigoriev I.V."/>
            <person name="Hibbett D.S."/>
            <person name="Martin F."/>
            <person name="Nordberg H.P."/>
            <person name="Cantor M.N."/>
            <person name="Hua S.X."/>
        </authorList>
    </citation>
    <scope>NUCLEOTIDE SEQUENCE [LARGE SCALE GENOMIC DNA]</scope>
    <source>
        <strain evidence="2 3">Marx 270</strain>
    </source>
</reference>
<dbReference type="AlphaFoldDB" id="A0A0C3NY77"/>
<dbReference type="Proteomes" id="UP000054217">
    <property type="component" value="Unassembled WGS sequence"/>
</dbReference>
<keyword evidence="3" id="KW-1185">Reference proteome</keyword>
<sequence length="109" mass="11468">MFTKTFFSAIAASVLFVASASAICPGYKFGIAQSGGQMNGNNGVWQVYDNSCNVVHQETGQKPCNGGVFDCNSAQTTFTGLHLNNVNYACSPDTNADSCNGQAIQVCCH</sequence>
<proteinExistence type="predicted"/>
<gene>
    <name evidence="2" type="ORF">M404DRAFT_29731</name>
</gene>
<organism evidence="2 3">
    <name type="scientific">Pisolithus tinctorius Marx 270</name>
    <dbReference type="NCBI Taxonomy" id="870435"/>
    <lineage>
        <taxon>Eukaryota</taxon>
        <taxon>Fungi</taxon>
        <taxon>Dikarya</taxon>
        <taxon>Basidiomycota</taxon>
        <taxon>Agaricomycotina</taxon>
        <taxon>Agaricomycetes</taxon>
        <taxon>Agaricomycetidae</taxon>
        <taxon>Boletales</taxon>
        <taxon>Sclerodermatineae</taxon>
        <taxon>Pisolithaceae</taxon>
        <taxon>Pisolithus</taxon>
    </lineage>
</organism>
<evidence type="ECO:0008006" key="4">
    <source>
        <dbReference type="Google" id="ProtNLM"/>
    </source>
</evidence>
<reference evidence="3" key="2">
    <citation type="submission" date="2015-01" db="EMBL/GenBank/DDBJ databases">
        <title>Evolutionary Origins and Diversification of the Mycorrhizal Mutualists.</title>
        <authorList>
            <consortium name="DOE Joint Genome Institute"/>
            <consortium name="Mycorrhizal Genomics Consortium"/>
            <person name="Kohler A."/>
            <person name="Kuo A."/>
            <person name="Nagy L.G."/>
            <person name="Floudas D."/>
            <person name="Copeland A."/>
            <person name="Barry K.W."/>
            <person name="Cichocki N."/>
            <person name="Veneault-Fourrey C."/>
            <person name="LaButti K."/>
            <person name="Lindquist E.A."/>
            <person name="Lipzen A."/>
            <person name="Lundell T."/>
            <person name="Morin E."/>
            <person name="Murat C."/>
            <person name="Riley R."/>
            <person name="Ohm R."/>
            <person name="Sun H."/>
            <person name="Tunlid A."/>
            <person name="Henrissat B."/>
            <person name="Grigoriev I.V."/>
            <person name="Hibbett D.S."/>
            <person name="Martin F."/>
        </authorList>
    </citation>
    <scope>NUCLEOTIDE SEQUENCE [LARGE SCALE GENOMIC DNA]</scope>
    <source>
        <strain evidence="3">Marx 270</strain>
    </source>
</reference>
<accession>A0A0C3NY77</accession>
<dbReference type="OrthoDB" id="2674743at2759"/>
<evidence type="ECO:0000313" key="2">
    <source>
        <dbReference type="EMBL" id="KIO00109.1"/>
    </source>
</evidence>
<evidence type="ECO:0000313" key="3">
    <source>
        <dbReference type="Proteomes" id="UP000054217"/>
    </source>
</evidence>
<dbReference type="EMBL" id="KN831998">
    <property type="protein sequence ID" value="KIO00109.1"/>
    <property type="molecule type" value="Genomic_DNA"/>
</dbReference>
<keyword evidence="1" id="KW-0732">Signal</keyword>
<dbReference type="HOGENOM" id="CLU_159493_0_0_1"/>
<feature type="signal peptide" evidence="1">
    <location>
        <begin position="1"/>
        <end position="22"/>
    </location>
</feature>